<keyword evidence="1" id="KW-0328">Glycosyltransferase</keyword>
<keyword evidence="5" id="KW-1185">Reference proteome</keyword>
<sequence length="330" mass="37783">MSRDIHMNDCQSYAPALSIIIPAYNVQAYLERCVTSLASLRDVDMEILLIDDGSTDGTSVLCDELAHHDSRVHAFHQNNRGVSAARNNGLEHARGTWIGFVDADDCVDPASYARMFHKAMSSEADLLIYGYQKVFSDQASWTWNAPAGEMSVHAAIEMMSAYDGAKGYLWNKLYRHTIIDKWGIRCDERITMCEDLLFNIEYVKHCSRIAGIDESPYKYMENLSSSLHDVNMDNAYTCLAAHEQMLKLVPTDSKRDIAASSAIMAEEFLMRTYCMRDDTHRHEYWTTLRSHWKDAMAHDIPGRLRIRIIGGRFMPSVFYPIWNRMRGKVK</sequence>
<organism evidence="4 5">
    <name type="scientific">Bifidobacterium leontopitheci</name>
    <dbReference type="NCBI Taxonomy" id="2650774"/>
    <lineage>
        <taxon>Bacteria</taxon>
        <taxon>Bacillati</taxon>
        <taxon>Actinomycetota</taxon>
        <taxon>Actinomycetes</taxon>
        <taxon>Bifidobacteriales</taxon>
        <taxon>Bifidobacteriaceae</taxon>
        <taxon>Bifidobacterium</taxon>
    </lineage>
</organism>
<dbReference type="PANTHER" id="PTHR22916">
    <property type="entry name" value="GLYCOSYLTRANSFERASE"/>
    <property type="match status" value="1"/>
</dbReference>
<evidence type="ECO:0000259" key="3">
    <source>
        <dbReference type="Pfam" id="PF00535"/>
    </source>
</evidence>
<dbReference type="PANTHER" id="PTHR22916:SF51">
    <property type="entry name" value="GLYCOSYLTRANSFERASE EPSH-RELATED"/>
    <property type="match status" value="1"/>
</dbReference>
<dbReference type="CDD" id="cd00761">
    <property type="entry name" value="Glyco_tranf_GTA_type"/>
    <property type="match status" value="1"/>
</dbReference>
<dbReference type="InterPro" id="IPR029044">
    <property type="entry name" value="Nucleotide-diphossugar_trans"/>
</dbReference>
<comment type="caution">
    <text evidence="4">The sequence shown here is derived from an EMBL/GenBank/DDBJ whole genome shotgun (WGS) entry which is preliminary data.</text>
</comment>
<protein>
    <submittedName>
        <fullName evidence="4">Glycosyltransferase family 2</fullName>
    </submittedName>
</protein>
<keyword evidence="2 4" id="KW-0808">Transferase</keyword>
<proteinExistence type="predicted"/>
<dbReference type="AlphaFoldDB" id="A0A6I1GD14"/>
<reference evidence="4 5" key="1">
    <citation type="submission" date="2019-09" db="EMBL/GenBank/DDBJ databases">
        <title>Characterization of the phylogenetic diversity of two novel species belonging to the genus Bifidobacterium: Bifidobacterium cebidarum sp. nov. and Bifidobacterium leontopitheci sp. nov.</title>
        <authorList>
            <person name="Lugli G.A."/>
            <person name="Duranti S."/>
            <person name="Milani C."/>
            <person name="Turroni F."/>
            <person name="Ventura M."/>
        </authorList>
    </citation>
    <scope>NUCLEOTIDE SEQUENCE [LARGE SCALE GENOMIC DNA]</scope>
    <source>
        <strain evidence="4 5">LMG 31471</strain>
    </source>
</reference>
<dbReference type="RefSeq" id="WP_152235347.1">
    <property type="nucleotide sequence ID" value="NZ_JBHSKZ010000017.1"/>
</dbReference>
<accession>A0A6I1GD14</accession>
<dbReference type="Gene3D" id="3.90.550.10">
    <property type="entry name" value="Spore Coat Polysaccharide Biosynthesis Protein SpsA, Chain A"/>
    <property type="match status" value="1"/>
</dbReference>
<evidence type="ECO:0000256" key="2">
    <source>
        <dbReference type="ARBA" id="ARBA00022679"/>
    </source>
</evidence>
<dbReference type="SUPFAM" id="SSF53448">
    <property type="entry name" value="Nucleotide-diphospho-sugar transferases"/>
    <property type="match status" value="1"/>
</dbReference>
<evidence type="ECO:0000256" key="1">
    <source>
        <dbReference type="ARBA" id="ARBA00022676"/>
    </source>
</evidence>
<dbReference type="EMBL" id="WBVT01000045">
    <property type="protein sequence ID" value="KAB7789543.1"/>
    <property type="molecule type" value="Genomic_DNA"/>
</dbReference>
<feature type="domain" description="Glycosyltransferase 2-like" evidence="3">
    <location>
        <begin position="18"/>
        <end position="146"/>
    </location>
</feature>
<dbReference type="GO" id="GO:0016757">
    <property type="term" value="F:glycosyltransferase activity"/>
    <property type="evidence" value="ECO:0007669"/>
    <property type="project" value="UniProtKB-KW"/>
</dbReference>
<evidence type="ECO:0000313" key="5">
    <source>
        <dbReference type="Proteomes" id="UP000441772"/>
    </source>
</evidence>
<dbReference type="InterPro" id="IPR001173">
    <property type="entry name" value="Glyco_trans_2-like"/>
</dbReference>
<name>A0A6I1GD14_9BIFI</name>
<dbReference type="Proteomes" id="UP000441772">
    <property type="component" value="Unassembled WGS sequence"/>
</dbReference>
<evidence type="ECO:0000313" key="4">
    <source>
        <dbReference type="EMBL" id="KAB7789543.1"/>
    </source>
</evidence>
<dbReference type="Pfam" id="PF00535">
    <property type="entry name" value="Glycos_transf_2"/>
    <property type="match status" value="1"/>
</dbReference>
<gene>
    <name evidence="4" type="ORF">F7D09_1940</name>
</gene>